<organism evidence="2 3">
    <name type="scientific">Aspergillus pseudonomiae</name>
    <dbReference type="NCBI Taxonomy" id="1506151"/>
    <lineage>
        <taxon>Eukaryota</taxon>
        <taxon>Fungi</taxon>
        <taxon>Dikarya</taxon>
        <taxon>Ascomycota</taxon>
        <taxon>Pezizomycotina</taxon>
        <taxon>Eurotiomycetes</taxon>
        <taxon>Eurotiomycetidae</taxon>
        <taxon>Eurotiales</taxon>
        <taxon>Aspergillaceae</taxon>
        <taxon>Aspergillus</taxon>
        <taxon>Aspergillus subgen. Circumdati</taxon>
    </lineage>
</organism>
<sequence>MVLVVFVTWKFLLYNIMAIYCYSYILRLRYYILKLVYNTLISRIEHTSLSLCLSLHSVQIIIK</sequence>
<dbReference type="EMBL" id="ML736859">
    <property type="protein sequence ID" value="KAE8398370.1"/>
    <property type="molecule type" value="Genomic_DNA"/>
</dbReference>
<dbReference type="Proteomes" id="UP000325579">
    <property type="component" value="Unassembled WGS sequence"/>
</dbReference>
<dbReference type="AlphaFoldDB" id="A0A5N7CW17"/>
<keyword evidence="1" id="KW-0812">Transmembrane</keyword>
<keyword evidence="1" id="KW-1133">Transmembrane helix</keyword>
<dbReference type="RefSeq" id="XP_031935689.1">
    <property type="nucleotide sequence ID" value="XM_032083558.1"/>
</dbReference>
<accession>A0A5N7CW17</accession>
<reference evidence="2 3" key="1">
    <citation type="submission" date="2019-04" db="EMBL/GenBank/DDBJ databases">
        <authorList>
            <consortium name="DOE Joint Genome Institute"/>
            <person name="Mondo S."/>
            <person name="Kjaerbolling I."/>
            <person name="Vesth T."/>
            <person name="Frisvad J.C."/>
            <person name="Nybo J.L."/>
            <person name="Theobald S."/>
            <person name="Kildgaard S."/>
            <person name="Isbrandt T."/>
            <person name="Kuo A."/>
            <person name="Sato A."/>
            <person name="Lyhne E.K."/>
            <person name="Kogle M.E."/>
            <person name="Wiebenga A."/>
            <person name="Kun R.S."/>
            <person name="Lubbers R.J."/>
            <person name="Makela M.R."/>
            <person name="Barry K."/>
            <person name="Chovatia M."/>
            <person name="Clum A."/>
            <person name="Daum C."/>
            <person name="Haridas S."/>
            <person name="He G."/>
            <person name="LaButti K."/>
            <person name="Lipzen A."/>
            <person name="Riley R."/>
            <person name="Salamov A."/>
            <person name="Simmons B.A."/>
            <person name="Magnuson J.K."/>
            <person name="Henrissat B."/>
            <person name="Mortensen U.H."/>
            <person name="Larsen T.O."/>
            <person name="Devries R.P."/>
            <person name="Grigoriev I.V."/>
            <person name="Machida M."/>
            <person name="Baker S.E."/>
            <person name="Andersen M.R."/>
            <person name="Cantor M.N."/>
            <person name="Hua S.X."/>
        </authorList>
    </citation>
    <scope>NUCLEOTIDE SEQUENCE [LARGE SCALE GENOMIC DNA]</scope>
    <source>
        <strain evidence="2 3">CBS 119388</strain>
    </source>
</reference>
<keyword evidence="1" id="KW-0472">Membrane</keyword>
<proteinExistence type="predicted"/>
<dbReference type="GeneID" id="43668249"/>
<keyword evidence="3" id="KW-1185">Reference proteome</keyword>
<feature type="transmembrane region" description="Helical" evidence="1">
    <location>
        <begin position="6"/>
        <end position="25"/>
    </location>
</feature>
<gene>
    <name evidence="2" type="ORF">BDV37DRAFT_263442</name>
</gene>
<evidence type="ECO:0000313" key="2">
    <source>
        <dbReference type="EMBL" id="KAE8398370.1"/>
    </source>
</evidence>
<evidence type="ECO:0000256" key="1">
    <source>
        <dbReference type="SAM" id="Phobius"/>
    </source>
</evidence>
<name>A0A5N7CW17_9EURO</name>
<evidence type="ECO:0000313" key="3">
    <source>
        <dbReference type="Proteomes" id="UP000325579"/>
    </source>
</evidence>
<protein>
    <submittedName>
        <fullName evidence="2">Uncharacterized protein</fullName>
    </submittedName>
</protein>